<sequence>MAGLCEGGNEPPSSLKAVSDNAGEMSPGSSIESYRAFARIGLRENPGKNLNQVTCPDRNSNPSHLVSRPDALTVTPQTFKENDVDDDDDDIEISLSVPIGNPLPFAEQRALHYDNYLTMDQAFHLLLQIATELCELRFAVV</sequence>
<name>A0ABQ8TJ09_PERAM</name>
<evidence type="ECO:0000313" key="2">
    <source>
        <dbReference type="EMBL" id="KAJ4446243.1"/>
    </source>
</evidence>
<proteinExistence type="predicted"/>
<reference evidence="2 3" key="1">
    <citation type="journal article" date="2022" name="Allergy">
        <title>Genome assembly and annotation of Periplaneta americana reveal a comprehensive cockroach allergen profile.</title>
        <authorList>
            <person name="Wang L."/>
            <person name="Xiong Q."/>
            <person name="Saelim N."/>
            <person name="Wang L."/>
            <person name="Nong W."/>
            <person name="Wan A.T."/>
            <person name="Shi M."/>
            <person name="Liu X."/>
            <person name="Cao Q."/>
            <person name="Hui J.H.L."/>
            <person name="Sookrung N."/>
            <person name="Leung T.F."/>
            <person name="Tungtrongchitr A."/>
            <person name="Tsui S.K.W."/>
        </authorList>
    </citation>
    <scope>NUCLEOTIDE SEQUENCE [LARGE SCALE GENOMIC DNA]</scope>
    <source>
        <strain evidence="2">PWHHKU_190912</strain>
    </source>
</reference>
<dbReference type="Proteomes" id="UP001148838">
    <property type="component" value="Unassembled WGS sequence"/>
</dbReference>
<feature type="compositionally biased region" description="Polar residues" evidence="1">
    <location>
        <begin position="48"/>
        <end position="64"/>
    </location>
</feature>
<gene>
    <name evidence="2" type="ORF">ANN_12937</name>
</gene>
<comment type="caution">
    <text evidence="2">The sequence shown here is derived from an EMBL/GenBank/DDBJ whole genome shotgun (WGS) entry which is preliminary data.</text>
</comment>
<keyword evidence="3" id="KW-1185">Reference proteome</keyword>
<feature type="region of interest" description="Disordered" evidence="1">
    <location>
        <begin position="1"/>
        <end position="29"/>
    </location>
</feature>
<accession>A0ABQ8TJ09</accession>
<protein>
    <submittedName>
        <fullName evidence="2">Uncharacterized protein</fullName>
    </submittedName>
</protein>
<evidence type="ECO:0000256" key="1">
    <source>
        <dbReference type="SAM" id="MobiDB-lite"/>
    </source>
</evidence>
<feature type="region of interest" description="Disordered" evidence="1">
    <location>
        <begin position="48"/>
        <end position="70"/>
    </location>
</feature>
<organism evidence="2 3">
    <name type="scientific">Periplaneta americana</name>
    <name type="common">American cockroach</name>
    <name type="synonym">Blatta americana</name>
    <dbReference type="NCBI Taxonomy" id="6978"/>
    <lineage>
        <taxon>Eukaryota</taxon>
        <taxon>Metazoa</taxon>
        <taxon>Ecdysozoa</taxon>
        <taxon>Arthropoda</taxon>
        <taxon>Hexapoda</taxon>
        <taxon>Insecta</taxon>
        <taxon>Pterygota</taxon>
        <taxon>Neoptera</taxon>
        <taxon>Polyneoptera</taxon>
        <taxon>Dictyoptera</taxon>
        <taxon>Blattodea</taxon>
        <taxon>Blattoidea</taxon>
        <taxon>Blattidae</taxon>
        <taxon>Blattinae</taxon>
        <taxon>Periplaneta</taxon>
    </lineage>
</organism>
<evidence type="ECO:0000313" key="3">
    <source>
        <dbReference type="Proteomes" id="UP001148838"/>
    </source>
</evidence>
<dbReference type="EMBL" id="JAJSOF020000009">
    <property type="protein sequence ID" value="KAJ4446243.1"/>
    <property type="molecule type" value="Genomic_DNA"/>
</dbReference>